<dbReference type="OrthoDB" id="1682379at2"/>
<evidence type="ECO:0000259" key="2">
    <source>
        <dbReference type="Pfam" id="PF14905"/>
    </source>
</evidence>
<keyword evidence="1" id="KW-0732">Signal</keyword>
<organism evidence="3 4">
    <name type="scientific">Formosa sediminum</name>
    <dbReference type="NCBI Taxonomy" id="2594004"/>
    <lineage>
        <taxon>Bacteria</taxon>
        <taxon>Pseudomonadati</taxon>
        <taxon>Bacteroidota</taxon>
        <taxon>Flavobacteriia</taxon>
        <taxon>Flavobacteriales</taxon>
        <taxon>Flavobacteriaceae</taxon>
        <taxon>Formosa</taxon>
    </lineage>
</organism>
<dbReference type="InterPro" id="IPR041700">
    <property type="entry name" value="OMP_b-brl_3"/>
</dbReference>
<keyword evidence="3" id="KW-0675">Receptor</keyword>
<dbReference type="AlphaFoldDB" id="A0A516GRK9"/>
<reference evidence="3 4" key="1">
    <citation type="submission" date="2019-07" db="EMBL/GenBank/DDBJ databases">
        <title>Genome sequencing for Formosa sp. PS13.</title>
        <authorList>
            <person name="Park S.-J."/>
        </authorList>
    </citation>
    <scope>NUCLEOTIDE SEQUENCE [LARGE SCALE GENOMIC DNA]</scope>
    <source>
        <strain evidence="3 4">PS13</strain>
    </source>
</reference>
<gene>
    <name evidence="3" type="ORF">FNB79_09175</name>
</gene>
<dbReference type="Proteomes" id="UP000319209">
    <property type="component" value="Chromosome"/>
</dbReference>
<dbReference type="Pfam" id="PF14905">
    <property type="entry name" value="OMP_b-brl_3"/>
    <property type="match status" value="1"/>
</dbReference>
<keyword evidence="4" id="KW-1185">Reference proteome</keyword>
<dbReference type="SUPFAM" id="SSF49464">
    <property type="entry name" value="Carboxypeptidase regulatory domain-like"/>
    <property type="match status" value="1"/>
</dbReference>
<evidence type="ECO:0000256" key="1">
    <source>
        <dbReference type="SAM" id="SignalP"/>
    </source>
</evidence>
<dbReference type="SUPFAM" id="SSF56935">
    <property type="entry name" value="Porins"/>
    <property type="match status" value="1"/>
</dbReference>
<protein>
    <submittedName>
        <fullName evidence="3">TonB-dependent receptor</fullName>
    </submittedName>
</protein>
<feature type="chain" id="PRO_5021800528" evidence="1">
    <location>
        <begin position="19"/>
        <end position="918"/>
    </location>
</feature>
<feature type="domain" description="Outer membrane protein beta-barrel" evidence="2">
    <location>
        <begin position="442"/>
        <end position="783"/>
    </location>
</feature>
<dbReference type="RefSeq" id="WP_143381030.1">
    <property type="nucleotide sequence ID" value="NZ_CP041637.1"/>
</dbReference>
<proteinExistence type="predicted"/>
<dbReference type="EMBL" id="CP041637">
    <property type="protein sequence ID" value="QDO94143.1"/>
    <property type="molecule type" value="Genomic_DNA"/>
</dbReference>
<accession>A0A516GRK9</accession>
<evidence type="ECO:0000313" key="4">
    <source>
        <dbReference type="Proteomes" id="UP000319209"/>
    </source>
</evidence>
<dbReference type="InterPro" id="IPR008969">
    <property type="entry name" value="CarboxyPept-like_regulatory"/>
</dbReference>
<evidence type="ECO:0000313" key="3">
    <source>
        <dbReference type="EMBL" id="QDO94143.1"/>
    </source>
</evidence>
<sequence length="918" mass="103501">MKKILLLLLLSFTGTLFAQKFTLEGIVQDKNSIVLEGATVYLQSIKDSIPMSYGITNKNGEFSIPVNAEDDSKVIFNVAYLGYKPFIKDINVPEGKALNIGAITIEEQVEELNVVSIIAKAPPILIKKDTIEYNADSFKTLPNDKAEDLLKKLPGIEIDIDGNITMNGIEVEAVNVDGMAFFGEKSGDIALKNLPSNVISKVQVTDYKTNTQKFTGEESDSGTKEINLTIKKGKNRATFGDVKAGYGTDEKYQVNANIFKLIEGKQLGLIGGTNNINMTRGFNSLPDTDTSNGYIESDFIGANFTKGKWNETRVNGNYRYSAQSTDNEQISHTENFLPDFNYTTDSESKGYSDSDNHRAGGDLKFIIPSKNKGSNNKVQISNEIDVNVSSSESGSVSDINSEYTNGDLVSDYNSKNHTLSDGYSVNNEFSVTTVTGNRDYLTMSVNTDFSKENIETESYSENYIVRLNSTDIQDQINNRDNNSSNISFGALWNKELFTNFRIIPEYNARITSQKNENYIFDFNENTNNYDDFNEIQSSDSKYTTTTLIPALRLRYEYKDFRFELKAGYTNTFRNYTDKLVEARDFKTNFEYVTYSGRIRYRDKNGYKNINLNYNQNVNLPSVNQLQPVIDESNITHVVIGNPFLEPEVSHNINFQYQNNIAFNNINVTGSLRAEFIEDKIISSTITDEDLIRYTTYDNINGNYSYSGNAAVTKSFYNQKTNININGRVNGSFNKALSIQNGIEFTGETTNIRPSLSFKYLYNDKLDLSASYSYSFTSVVYDTDAFNDNRYFVQNVDLEASIFFLKNIFLTNKVSYRYNSRVGDEFDGDAVFWNAGLGIELWENKATVTLVGYDMLGKNNGYRRTVTETSIQDSETNILEQYYMLNFTYKFGNFAGQRMNIGGDKGNRRGSNLGGGARR</sequence>
<feature type="signal peptide" evidence="1">
    <location>
        <begin position="1"/>
        <end position="18"/>
    </location>
</feature>
<name>A0A516GRK9_9FLAO</name>
<dbReference type="KEGG" id="fop:FNB79_09175"/>